<organism evidence="1 2">
    <name type="scientific">Grifola frondosa</name>
    <name type="common">Maitake</name>
    <name type="synonym">Polyporus frondosus</name>
    <dbReference type="NCBI Taxonomy" id="5627"/>
    <lineage>
        <taxon>Eukaryota</taxon>
        <taxon>Fungi</taxon>
        <taxon>Dikarya</taxon>
        <taxon>Basidiomycota</taxon>
        <taxon>Agaricomycotina</taxon>
        <taxon>Agaricomycetes</taxon>
        <taxon>Polyporales</taxon>
        <taxon>Grifolaceae</taxon>
        <taxon>Grifola</taxon>
    </lineage>
</organism>
<evidence type="ECO:0000313" key="1">
    <source>
        <dbReference type="EMBL" id="OBZ74551.1"/>
    </source>
</evidence>
<name>A0A1C7MC73_GRIFR</name>
<gene>
    <name evidence="1" type="ORF">A0H81_05354</name>
</gene>
<reference evidence="1 2" key="1">
    <citation type="submission" date="2016-03" db="EMBL/GenBank/DDBJ databases">
        <title>Whole genome sequencing of Grifola frondosa 9006-11.</title>
        <authorList>
            <person name="Min B."/>
            <person name="Park H."/>
            <person name="Kim J.-G."/>
            <person name="Cho H."/>
            <person name="Oh Y.-L."/>
            <person name="Kong W.-S."/>
            <person name="Choi I.-G."/>
        </authorList>
    </citation>
    <scope>NUCLEOTIDE SEQUENCE [LARGE SCALE GENOMIC DNA]</scope>
    <source>
        <strain evidence="1 2">9006-11</strain>
    </source>
</reference>
<sequence length="106" mass="11978">MVFGYALTTEELDAYGDRHGLLDDSGSLNLFFVIVRHVCAGLHAAKRRIARVRKPGDRLLSTCFVIAANKNSRRRKGVSDRAFVKQLQEVLQLQGPPEWYVLATDY</sequence>
<keyword evidence="2" id="KW-1185">Reference proteome</keyword>
<dbReference type="Proteomes" id="UP000092993">
    <property type="component" value="Unassembled WGS sequence"/>
</dbReference>
<dbReference type="EMBL" id="LUGG01000005">
    <property type="protein sequence ID" value="OBZ74551.1"/>
    <property type="molecule type" value="Genomic_DNA"/>
</dbReference>
<comment type="caution">
    <text evidence="1">The sequence shown here is derived from an EMBL/GenBank/DDBJ whole genome shotgun (WGS) entry which is preliminary data.</text>
</comment>
<dbReference type="AlphaFoldDB" id="A0A1C7MC73"/>
<evidence type="ECO:0000313" key="2">
    <source>
        <dbReference type="Proteomes" id="UP000092993"/>
    </source>
</evidence>
<accession>A0A1C7MC73</accession>
<proteinExistence type="predicted"/>
<protein>
    <submittedName>
        <fullName evidence="1">Uncharacterized protein</fullName>
    </submittedName>
</protein>